<dbReference type="GO" id="GO:0005886">
    <property type="term" value="C:plasma membrane"/>
    <property type="evidence" value="ECO:0007669"/>
    <property type="project" value="UniProtKB-SubCell"/>
</dbReference>
<sequence length="382" mass="43091">MAETKKNSPLKTFLQFILFLAVGLTILYFVYSNQEAAYQAECAFKLDYDCEGKCEHNSLFDKLIVDFGSSSPFWLFLVCLAFMLSNVSRALRWKLLIGQLEDGRYNIKWYNAFWATMVGYLVNLALPRAGELAKPATLAQYEKLPLDKLLGTIVTDRIMDVVMLLSIIGLTFLLQFEQLYNFLMGKTKAELICAEELPLVEASDNSWLIWLLGGGALAGVLVLILGFIFRKQLLQLPLAQKVWGMALNFWAGIKTVFSLRRQKLFWFMFHSVVIWLMYFLMTYLCFFAFGPTAHLGLMAGLLVFVFGAFGIVIPSPGGMGTYQIAVTAGLVIYGVGRADAFAFSNICFFTINLFCNIGFGLLGYLLLPLLNKNYQPSWTKEK</sequence>
<feature type="transmembrane region" description="Helical" evidence="6">
    <location>
        <begin position="295"/>
        <end position="313"/>
    </location>
</feature>
<evidence type="ECO:0000256" key="2">
    <source>
        <dbReference type="ARBA" id="ARBA00022475"/>
    </source>
</evidence>
<feature type="transmembrane region" description="Helical" evidence="6">
    <location>
        <begin position="12"/>
        <end position="31"/>
    </location>
</feature>
<keyword evidence="4 6" id="KW-1133">Transmembrane helix</keyword>
<feature type="transmembrane region" description="Helical" evidence="6">
    <location>
        <begin position="320"/>
        <end position="336"/>
    </location>
</feature>
<protein>
    <submittedName>
        <fullName evidence="7">Integral membrane protein</fullName>
    </submittedName>
</protein>
<feature type="transmembrane region" description="Helical" evidence="6">
    <location>
        <begin position="264"/>
        <end position="289"/>
    </location>
</feature>
<accession>H6L0D1</accession>
<dbReference type="KEGG" id="sgn:SGRA_0622"/>
<evidence type="ECO:0000256" key="3">
    <source>
        <dbReference type="ARBA" id="ARBA00022692"/>
    </source>
</evidence>
<dbReference type="RefSeq" id="WP_014373605.1">
    <property type="nucleotide sequence ID" value="NC_016940.1"/>
</dbReference>
<dbReference type="PANTHER" id="PTHR39087">
    <property type="entry name" value="UPF0104 MEMBRANE PROTEIN MJ1595"/>
    <property type="match status" value="1"/>
</dbReference>
<proteinExistence type="predicted"/>
<keyword evidence="2" id="KW-1003">Cell membrane</keyword>
<reference evidence="7 8" key="1">
    <citation type="journal article" date="2012" name="Stand. Genomic Sci.">
        <title>Complete genome sequencing and analysis of Saprospira grandis str. Lewin, a predatory marine bacterium.</title>
        <authorList>
            <person name="Saw J.H."/>
            <person name="Yuryev A."/>
            <person name="Kanbe M."/>
            <person name="Hou S."/>
            <person name="Young A.G."/>
            <person name="Aizawa S."/>
            <person name="Alam M."/>
        </authorList>
    </citation>
    <scope>NUCLEOTIDE SEQUENCE [LARGE SCALE GENOMIC DNA]</scope>
    <source>
        <strain evidence="7 8">Lewin</strain>
    </source>
</reference>
<dbReference type="InterPro" id="IPR022791">
    <property type="entry name" value="L-PG_synthase/AglD"/>
</dbReference>
<keyword evidence="8" id="KW-1185">Reference proteome</keyword>
<evidence type="ECO:0000256" key="1">
    <source>
        <dbReference type="ARBA" id="ARBA00004651"/>
    </source>
</evidence>
<dbReference type="PANTHER" id="PTHR39087:SF2">
    <property type="entry name" value="UPF0104 MEMBRANE PROTEIN MJ1595"/>
    <property type="match status" value="1"/>
</dbReference>
<keyword evidence="3 6" id="KW-0812">Transmembrane</keyword>
<dbReference type="STRING" id="984262.SGRA_0622"/>
<gene>
    <name evidence="7" type="ordered locus">SGRA_0622</name>
</gene>
<dbReference type="OrthoDB" id="9812094at2"/>
<dbReference type="HOGENOM" id="CLU_048072_0_0_10"/>
<evidence type="ECO:0000313" key="8">
    <source>
        <dbReference type="Proteomes" id="UP000007519"/>
    </source>
</evidence>
<dbReference type="EMBL" id="CP002831">
    <property type="protein sequence ID" value="AFC23361.1"/>
    <property type="molecule type" value="Genomic_DNA"/>
</dbReference>
<evidence type="ECO:0000256" key="5">
    <source>
        <dbReference type="ARBA" id="ARBA00023136"/>
    </source>
</evidence>
<comment type="subcellular location">
    <subcellularLocation>
        <location evidence="1">Cell membrane</location>
        <topology evidence="1">Multi-pass membrane protein</topology>
    </subcellularLocation>
</comment>
<feature type="transmembrane region" description="Helical" evidence="6">
    <location>
        <begin position="207"/>
        <end position="229"/>
    </location>
</feature>
<feature type="transmembrane region" description="Helical" evidence="6">
    <location>
        <begin position="342"/>
        <end position="367"/>
    </location>
</feature>
<dbReference type="AlphaFoldDB" id="H6L0D1"/>
<feature type="transmembrane region" description="Helical" evidence="6">
    <location>
        <begin position="158"/>
        <end position="176"/>
    </location>
</feature>
<evidence type="ECO:0000256" key="6">
    <source>
        <dbReference type="SAM" id="Phobius"/>
    </source>
</evidence>
<dbReference type="Proteomes" id="UP000007519">
    <property type="component" value="Chromosome"/>
</dbReference>
<evidence type="ECO:0000256" key="4">
    <source>
        <dbReference type="ARBA" id="ARBA00022989"/>
    </source>
</evidence>
<dbReference type="eggNOG" id="COG0392">
    <property type="taxonomic scope" value="Bacteria"/>
</dbReference>
<dbReference type="Pfam" id="PF03706">
    <property type="entry name" value="LPG_synthase_TM"/>
    <property type="match status" value="1"/>
</dbReference>
<organism evidence="7 8">
    <name type="scientific">Saprospira grandis (strain Lewin)</name>
    <dbReference type="NCBI Taxonomy" id="984262"/>
    <lineage>
        <taxon>Bacteria</taxon>
        <taxon>Pseudomonadati</taxon>
        <taxon>Bacteroidota</taxon>
        <taxon>Saprospiria</taxon>
        <taxon>Saprospirales</taxon>
        <taxon>Saprospiraceae</taxon>
        <taxon>Saprospira</taxon>
    </lineage>
</organism>
<feature type="transmembrane region" description="Helical" evidence="6">
    <location>
        <begin position="73"/>
        <end position="91"/>
    </location>
</feature>
<keyword evidence="5 6" id="KW-0472">Membrane</keyword>
<name>H6L0D1_SAPGL</name>
<evidence type="ECO:0000313" key="7">
    <source>
        <dbReference type="EMBL" id="AFC23361.1"/>
    </source>
</evidence>